<proteinExistence type="predicted"/>
<sequence length="101" mass="11489">MDMVAQCLFAEENGVAGLVQGLSKLNGVGYREMHRRVKAVYGECSLCRSNIVEWLKRFLEMPELEDDARPGQANRVITPEMIVGMNLLVFDNHRITVKENH</sequence>
<comment type="caution">
    <text evidence="1">The sequence shown here is derived from an EMBL/GenBank/DDBJ whole genome shotgun (WGS) entry which is preliminary data.</text>
</comment>
<organism evidence="1 2">
    <name type="scientific">Trichonephila clavata</name>
    <name type="common">Joro spider</name>
    <name type="synonym">Nephila clavata</name>
    <dbReference type="NCBI Taxonomy" id="2740835"/>
    <lineage>
        <taxon>Eukaryota</taxon>
        <taxon>Metazoa</taxon>
        <taxon>Ecdysozoa</taxon>
        <taxon>Arthropoda</taxon>
        <taxon>Chelicerata</taxon>
        <taxon>Arachnida</taxon>
        <taxon>Araneae</taxon>
        <taxon>Araneomorphae</taxon>
        <taxon>Entelegynae</taxon>
        <taxon>Araneoidea</taxon>
        <taxon>Nephilidae</taxon>
        <taxon>Trichonephila</taxon>
    </lineage>
</organism>
<evidence type="ECO:0000313" key="1">
    <source>
        <dbReference type="EMBL" id="GFQ83419.1"/>
    </source>
</evidence>
<keyword evidence="2" id="KW-1185">Reference proteome</keyword>
<gene>
    <name evidence="1" type="primary">AVEN_209335_1</name>
    <name evidence="1" type="ORF">TNCT_274041</name>
</gene>
<protein>
    <submittedName>
        <fullName evidence="1">Uncharacterized protein</fullName>
    </submittedName>
</protein>
<name>A0A8X6KSG8_TRICU</name>
<accession>A0A8X6KSG8</accession>
<evidence type="ECO:0000313" key="2">
    <source>
        <dbReference type="Proteomes" id="UP000887116"/>
    </source>
</evidence>
<dbReference type="EMBL" id="BMAO01032604">
    <property type="protein sequence ID" value="GFQ83419.1"/>
    <property type="molecule type" value="Genomic_DNA"/>
</dbReference>
<reference evidence="1" key="1">
    <citation type="submission" date="2020-07" db="EMBL/GenBank/DDBJ databases">
        <title>Multicomponent nature underlies the extraordinary mechanical properties of spider dragline silk.</title>
        <authorList>
            <person name="Kono N."/>
            <person name="Nakamura H."/>
            <person name="Mori M."/>
            <person name="Yoshida Y."/>
            <person name="Ohtoshi R."/>
            <person name="Malay A.D."/>
            <person name="Moran D.A.P."/>
            <person name="Tomita M."/>
            <person name="Numata K."/>
            <person name="Arakawa K."/>
        </authorList>
    </citation>
    <scope>NUCLEOTIDE SEQUENCE</scope>
</reference>
<dbReference type="AlphaFoldDB" id="A0A8X6KSG8"/>
<dbReference type="Proteomes" id="UP000887116">
    <property type="component" value="Unassembled WGS sequence"/>
</dbReference>
<dbReference type="OrthoDB" id="10017160at2759"/>